<dbReference type="EMBL" id="BBML01000003">
    <property type="protein sequence ID" value="GAK96929.1"/>
    <property type="molecule type" value="Genomic_DNA"/>
</dbReference>
<evidence type="ECO:0000313" key="1">
    <source>
        <dbReference type="EMBL" id="GAK96929.1"/>
    </source>
</evidence>
<protein>
    <recommendedName>
        <fullName evidence="3">GIY-YIG domain-containing protein</fullName>
    </recommendedName>
</protein>
<dbReference type="RefSeq" id="WP_042278458.1">
    <property type="nucleotide sequence ID" value="NZ_BBML01000003.1"/>
</dbReference>
<evidence type="ECO:0008006" key="3">
    <source>
        <dbReference type="Google" id="ProtNLM"/>
    </source>
</evidence>
<proteinExistence type="predicted"/>
<dbReference type="eggNOG" id="ENOG5030ZJM">
    <property type="taxonomic scope" value="Bacteria"/>
</dbReference>
<accession>A0A090Q1G2</accession>
<reference evidence="1" key="1">
    <citation type="journal article" date="2014" name="Genome Announc.">
        <title>Draft Genome Sequences of Marine Flavobacterium Nonlabens Strains NR17, NR24, NR27, NR32, NR33, and Ara13.</title>
        <authorList>
            <person name="Nakanishi M."/>
            <person name="Meirelles P."/>
            <person name="Suzuki R."/>
            <person name="Takatani N."/>
            <person name="Mino S."/>
            <person name="Suda W."/>
            <person name="Oshima K."/>
            <person name="Hattori M."/>
            <person name="Ohkuma M."/>
            <person name="Hosokawa M."/>
            <person name="Miyashita K."/>
            <person name="Thompson F.L."/>
            <person name="Niwa A."/>
            <person name="Sawabe T."/>
            <person name="Sawabe T."/>
        </authorList>
    </citation>
    <scope>NUCLEOTIDE SEQUENCE [LARGE SCALE GENOMIC DNA]</scope>
    <source>
        <strain evidence="1">JCM 19294</strain>
    </source>
</reference>
<name>A0A090Q1G2_9FLAO</name>
<organism evidence="1 2">
    <name type="scientific">Nonlabens tegetincola</name>
    <dbReference type="NCBI Taxonomy" id="323273"/>
    <lineage>
        <taxon>Bacteria</taxon>
        <taxon>Pseudomonadati</taxon>
        <taxon>Bacteroidota</taxon>
        <taxon>Flavobacteriia</taxon>
        <taxon>Flavobacteriales</taxon>
        <taxon>Flavobacteriaceae</taxon>
        <taxon>Nonlabens</taxon>
    </lineage>
</organism>
<dbReference type="Proteomes" id="UP000029221">
    <property type="component" value="Unassembled WGS sequence"/>
</dbReference>
<evidence type="ECO:0000313" key="2">
    <source>
        <dbReference type="Proteomes" id="UP000029221"/>
    </source>
</evidence>
<gene>
    <name evidence="1" type="ORF">JCM19294_1238</name>
</gene>
<keyword evidence="2" id="KW-1185">Reference proteome</keyword>
<dbReference type="AlphaFoldDB" id="A0A090Q1G2"/>
<sequence length="187" mass="21949">MNNDTINIQEHNHITIQGKDLVSAYAVYVIIIKDEQHKYIYIGQTGDAKHLSARASFYRMAAHLGYSKSTQNQLFTGIVHKLGWYNDEQRVKREKFENWILNKTIENHSFKLNDFEYLEELKDRTHDNYVHHKLMRRQTLKVETALIQELENNNGSNLTLLNKSKKSISKYEEGNPVAMQILKDLNL</sequence>
<comment type="caution">
    <text evidence="1">The sequence shown here is derived from an EMBL/GenBank/DDBJ whole genome shotgun (WGS) entry which is preliminary data.</text>
</comment>